<protein>
    <submittedName>
        <fullName evidence="8">Thioredoxin domain-containing protein</fullName>
    </submittedName>
</protein>
<dbReference type="Pfam" id="PF13462">
    <property type="entry name" value="Thioredoxin_4"/>
    <property type="match status" value="1"/>
</dbReference>
<accession>A0A848DRN6</accession>
<dbReference type="RefSeq" id="WP_169416055.1">
    <property type="nucleotide sequence ID" value="NZ_JAAXKZ010000184.1"/>
</dbReference>
<keyword evidence="6" id="KW-0812">Transmembrane</keyword>
<evidence type="ECO:0000256" key="3">
    <source>
        <dbReference type="ARBA" id="ARBA00023002"/>
    </source>
</evidence>
<evidence type="ECO:0000256" key="1">
    <source>
        <dbReference type="ARBA" id="ARBA00005791"/>
    </source>
</evidence>
<name>A0A848DRN6_9PSEU</name>
<dbReference type="PANTHER" id="PTHR13887">
    <property type="entry name" value="GLUTATHIONE S-TRANSFERASE KAPPA"/>
    <property type="match status" value="1"/>
</dbReference>
<evidence type="ECO:0000256" key="5">
    <source>
        <dbReference type="ARBA" id="ARBA00023284"/>
    </source>
</evidence>
<dbReference type="CDD" id="cd02972">
    <property type="entry name" value="DsbA_family"/>
    <property type="match status" value="1"/>
</dbReference>
<evidence type="ECO:0000256" key="4">
    <source>
        <dbReference type="ARBA" id="ARBA00023157"/>
    </source>
</evidence>
<keyword evidence="5" id="KW-0676">Redox-active center</keyword>
<dbReference type="InterPro" id="IPR012336">
    <property type="entry name" value="Thioredoxin-like_fold"/>
</dbReference>
<dbReference type="Proteomes" id="UP000586918">
    <property type="component" value="Unassembled WGS sequence"/>
</dbReference>
<keyword evidence="2" id="KW-0732">Signal</keyword>
<keyword evidence="6" id="KW-1133">Transmembrane helix</keyword>
<comment type="caution">
    <text evidence="8">The sequence shown here is derived from an EMBL/GenBank/DDBJ whole genome shotgun (WGS) entry which is preliminary data.</text>
</comment>
<feature type="transmembrane region" description="Helical" evidence="6">
    <location>
        <begin position="21"/>
        <end position="45"/>
    </location>
</feature>
<dbReference type="EMBL" id="JAAXKZ010000184">
    <property type="protein sequence ID" value="NMH95398.1"/>
    <property type="molecule type" value="Genomic_DNA"/>
</dbReference>
<dbReference type="AlphaFoldDB" id="A0A848DRN6"/>
<evidence type="ECO:0000259" key="7">
    <source>
        <dbReference type="Pfam" id="PF13462"/>
    </source>
</evidence>
<dbReference type="InterPro" id="IPR036249">
    <property type="entry name" value="Thioredoxin-like_sf"/>
</dbReference>
<proteinExistence type="inferred from homology"/>
<evidence type="ECO:0000313" key="8">
    <source>
        <dbReference type="EMBL" id="NMH95398.1"/>
    </source>
</evidence>
<keyword evidence="6" id="KW-0472">Membrane</keyword>
<dbReference type="SUPFAM" id="SSF52833">
    <property type="entry name" value="Thioredoxin-like"/>
    <property type="match status" value="1"/>
</dbReference>
<evidence type="ECO:0000256" key="6">
    <source>
        <dbReference type="SAM" id="Phobius"/>
    </source>
</evidence>
<organism evidence="8 9">
    <name type="scientific">Pseudonocardia bannensis</name>
    <dbReference type="NCBI Taxonomy" id="630973"/>
    <lineage>
        <taxon>Bacteria</taxon>
        <taxon>Bacillati</taxon>
        <taxon>Actinomycetota</taxon>
        <taxon>Actinomycetes</taxon>
        <taxon>Pseudonocardiales</taxon>
        <taxon>Pseudonocardiaceae</taxon>
        <taxon>Pseudonocardia</taxon>
    </lineage>
</organism>
<dbReference type="GO" id="GO:0016491">
    <property type="term" value="F:oxidoreductase activity"/>
    <property type="evidence" value="ECO:0007669"/>
    <property type="project" value="UniProtKB-KW"/>
</dbReference>
<reference evidence="8 9" key="1">
    <citation type="submission" date="2020-04" db="EMBL/GenBank/DDBJ databases">
        <authorList>
            <person name="Klaysubun C."/>
            <person name="Duangmal K."/>
            <person name="Lipun K."/>
        </authorList>
    </citation>
    <scope>NUCLEOTIDE SEQUENCE [LARGE SCALE GENOMIC DNA]</scope>
    <source>
        <strain evidence="8 9">DSM 45300</strain>
    </source>
</reference>
<keyword evidence="3" id="KW-0560">Oxidoreductase</keyword>
<evidence type="ECO:0000313" key="9">
    <source>
        <dbReference type="Proteomes" id="UP000586918"/>
    </source>
</evidence>
<comment type="similarity">
    <text evidence="1">Belongs to the thioredoxin family. DsbA subfamily.</text>
</comment>
<sequence>MSANRAAGRRKQKAALGGRRGPSSWAIVAVVVVVLFAGAVGFGVYRAGQGGEDVLIPAGATATGVPIGQPAARATIDLYVDFQCPACKTYEEQVGPVIDELVAAGSAKVIYHPVAFLDRFSTTQYSTRSSAASGCAQDAGVFTAYTKLLFANQPPENTPGLPDEQLIALGRQAGAGEGFATCVTDQRYVPWTGSVTEDASRSGVTATPTVKVNGQEIERTVQALRQAVQAA</sequence>
<evidence type="ECO:0000256" key="2">
    <source>
        <dbReference type="ARBA" id="ARBA00022729"/>
    </source>
</evidence>
<gene>
    <name evidence="8" type="ORF">HF519_28385</name>
</gene>
<dbReference type="Gene3D" id="3.40.30.10">
    <property type="entry name" value="Glutaredoxin"/>
    <property type="match status" value="1"/>
</dbReference>
<feature type="domain" description="Thioredoxin-like fold" evidence="7">
    <location>
        <begin position="62"/>
        <end position="229"/>
    </location>
</feature>
<dbReference type="PANTHER" id="PTHR13887:SF14">
    <property type="entry name" value="DISULFIDE BOND FORMATION PROTEIN D"/>
    <property type="match status" value="1"/>
</dbReference>
<keyword evidence="9" id="KW-1185">Reference proteome</keyword>
<keyword evidence="4" id="KW-1015">Disulfide bond</keyword>